<dbReference type="Proteomes" id="UP000198844">
    <property type="component" value="Unassembled WGS sequence"/>
</dbReference>
<evidence type="ECO:0000313" key="2">
    <source>
        <dbReference type="Proteomes" id="UP000198844"/>
    </source>
</evidence>
<accession>A0A1I7ELL7</accession>
<dbReference type="EMBL" id="FPBH01000030">
    <property type="protein sequence ID" value="SFU24838.1"/>
    <property type="molecule type" value="Genomic_DNA"/>
</dbReference>
<sequence>MAPDCPLVDANNFTQTNAWRAALDAAKRPYKYIEGINGEAAPVNEPQW</sequence>
<evidence type="ECO:0000313" key="1">
    <source>
        <dbReference type="EMBL" id="SFU24838.1"/>
    </source>
</evidence>
<name>A0A1I7ELL7_9BURK</name>
<dbReference type="AlphaFoldDB" id="A0A1I7ELL7"/>
<organism evidence="1 2">
    <name type="scientific">Paraburkholderia aspalathi</name>
    <dbReference type="NCBI Taxonomy" id="1324617"/>
    <lineage>
        <taxon>Bacteria</taxon>
        <taxon>Pseudomonadati</taxon>
        <taxon>Pseudomonadota</taxon>
        <taxon>Betaproteobacteria</taxon>
        <taxon>Burkholderiales</taxon>
        <taxon>Burkholderiaceae</taxon>
        <taxon>Paraburkholderia</taxon>
    </lineage>
</organism>
<reference evidence="1 2" key="1">
    <citation type="submission" date="2016-10" db="EMBL/GenBank/DDBJ databases">
        <authorList>
            <person name="de Groot N.N."/>
        </authorList>
    </citation>
    <scope>NUCLEOTIDE SEQUENCE [LARGE SCALE GENOMIC DNA]</scope>
    <source>
        <strain evidence="1 2">LMG 27731</strain>
    </source>
</reference>
<gene>
    <name evidence="1" type="ORF">SAMN05192563_103034</name>
</gene>
<protein>
    <submittedName>
        <fullName evidence="1">Uncharacterized protein</fullName>
    </submittedName>
</protein>
<proteinExistence type="predicted"/>